<evidence type="ECO:0000259" key="3">
    <source>
        <dbReference type="Pfam" id="PF10370"/>
    </source>
</evidence>
<keyword evidence="5" id="KW-1185">Reference proteome</keyword>
<gene>
    <name evidence="4" type="ORF">ACFPGP_21010</name>
</gene>
<evidence type="ECO:0000256" key="1">
    <source>
        <dbReference type="ARBA" id="ARBA00022723"/>
    </source>
</evidence>
<organism evidence="4 5">
    <name type="scientific">Nocardioides taihuensis</name>
    <dbReference type="NCBI Taxonomy" id="1835606"/>
    <lineage>
        <taxon>Bacteria</taxon>
        <taxon>Bacillati</taxon>
        <taxon>Actinomycetota</taxon>
        <taxon>Actinomycetes</taxon>
        <taxon>Propionibacteriales</taxon>
        <taxon>Nocardioidaceae</taxon>
        <taxon>Nocardioides</taxon>
    </lineage>
</organism>
<dbReference type="Pfam" id="PF01557">
    <property type="entry name" value="FAA_hydrolase"/>
    <property type="match status" value="1"/>
</dbReference>
<dbReference type="RefSeq" id="WP_378593090.1">
    <property type="nucleotide sequence ID" value="NZ_JBHSKD010000027.1"/>
</dbReference>
<dbReference type="InterPro" id="IPR036663">
    <property type="entry name" value="Fumarylacetoacetase_C_sf"/>
</dbReference>
<evidence type="ECO:0000313" key="4">
    <source>
        <dbReference type="EMBL" id="MFC5179175.1"/>
    </source>
</evidence>
<feature type="domain" description="Fumarylacetoacetase-like C-terminal" evidence="2">
    <location>
        <begin position="68"/>
        <end position="266"/>
    </location>
</feature>
<keyword evidence="4" id="KW-0378">Hydrolase</keyword>
<protein>
    <submittedName>
        <fullName evidence="4">Fumarylacetoacetate hydrolase family protein</fullName>
        <ecNumber evidence="4">3.7.-.-</ecNumber>
    </submittedName>
</protein>
<dbReference type="SUPFAM" id="SSF56529">
    <property type="entry name" value="FAH"/>
    <property type="match status" value="1"/>
</dbReference>
<feature type="domain" description="Rv2993c-like N-terminal" evidence="3">
    <location>
        <begin position="1"/>
        <end position="62"/>
    </location>
</feature>
<dbReference type="PANTHER" id="PTHR11820">
    <property type="entry name" value="ACYLPYRUVASE"/>
    <property type="match status" value="1"/>
</dbReference>
<dbReference type="GO" id="GO:0016787">
    <property type="term" value="F:hydrolase activity"/>
    <property type="evidence" value="ECO:0007669"/>
    <property type="project" value="UniProtKB-KW"/>
</dbReference>
<dbReference type="Gene3D" id="3.90.850.10">
    <property type="entry name" value="Fumarylacetoacetase-like, C-terminal domain"/>
    <property type="match status" value="1"/>
</dbReference>
<evidence type="ECO:0000313" key="5">
    <source>
        <dbReference type="Proteomes" id="UP001596087"/>
    </source>
</evidence>
<sequence length="269" mass="29066">MRIARFTTGGDPQYGVVTGELDQFGQPSEDARVVALAGDPLYVGLKLLDEEHRLEDVRLLAPVLPRSKVVGIGRNYAAHAAELGHDLPAEPLMFLKPNTSVVGPGDPIFYPRQTQELHFEGELAVVIGRICRDVPPEQATDVIHGYTIGNDVTARDLQRSDVQFTRAKGFDSFCPLGPWIETDLDPQAFVDGVAVQTHLNGELKQDGNTRDLIFDIPTLIAHVTSVMTLLPGDVILTGTPEGVGPMEVGDEVEVSIAGLGSLTNKVAQR</sequence>
<dbReference type="Gene3D" id="2.30.30.370">
    <property type="entry name" value="FAH"/>
    <property type="match status" value="1"/>
</dbReference>
<accession>A0ABW0BQ02</accession>
<dbReference type="Pfam" id="PF10370">
    <property type="entry name" value="Rv2993c-like_N"/>
    <property type="match status" value="1"/>
</dbReference>
<name>A0ABW0BQ02_9ACTN</name>
<dbReference type="InterPro" id="IPR018833">
    <property type="entry name" value="Rv2993c-like_N"/>
</dbReference>
<comment type="caution">
    <text evidence="4">The sequence shown here is derived from an EMBL/GenBank/DDBJ whole genome shotgun (WGS) entry which is preliminary data.</text>
</comment>
<proteinExistence type="predicted"/>
<evidence type="ECO:0000259" key="2">
    <source>
        <dbReference type="Pfam" id="PF01557"/>
    </source>
</evidence>
<dbReference type="Proteomes" id="UP001596087">
    <property type="component" value="Unassembled WGS sequence"/>
</dbReference>
<dbReference type="InterPro" id="IPR011234">
    <property type="entry name" value="Fumarylacetoacetase-like_C"/>
</dbReference>
<dbReference type="PANTHER" id="PTHR11820:SF7">
    <property type="entry name" value="ACYLPYRUVASE FAHD1, MITOCHONDRIAL"/>
    <property type="match status" value="1"/>
</dbReference>
<keyword evidence="1" id="KW-0479">Metal-binding</keyword>
<reference evidence="5" key="1">
    <citation type="journal article" date="2019" name="Int. J. Syst. Evol. Microbiol.">
        <title>The Global Catalogue of Microorganisms (GCM) 10K type strain sequencing project: providing services to taxonomists for standard genome sequencing and annotation.</title>
        <authorList>
            <consortium name="The Broad Institute Genomics Platform"/>
            <consortium name="The Broad Institute Genome Sequencing Center for Infectious Disease"/>
            <person name="Wu L."/>
            <person name="Ma J."/>
        </authorList>
    </citation>
    <scope>NUCLEOTIDE SEQUENCE [LARGE SCALE GENOMIC DNA]</scope>
    <source>
        <strain evidence="5">DFY41</strain>
    </source>
</reference>
<dbReference type="EMBL" id="JBHSKD010000027">
    <property type="protein sequence ID" value="MFC5179175.1"/>
    <property type="molecule type" value="Genomic_DNA"/>
</dbReference>
<dbReference type="EC" id="3.7.-.-" evidence="4"/>